<proteinExistence type="predicted"/>
<keyword evidence="1" id="KW-1133">Transmembrane helix</keyword>
<feature type="transmembrane region" description="Helical" evidence="1">
    <location>
        <begin position="40"/>
        <end position="60"/>
    </location>
</feature>
<evidence type="ECO:0000313" key="3">
    <source>
        <dbReference type="Proteomes" id="UP001165069"/>
    </source>
</evidence>
<dbReference type="RefSeq" id="WP_285573740.1">
    <property type="nucleotide sequence ID" value="NZ_BSDE01000003.1"/>
</dbReference>
<organism evidence="2 3">
    <name type="scientific">Geothrix limicola</name>
    <dbReference type="NCBI Taxonomy" id="2927978"/>
    <lineage>
        <taxon>Bacteria</taxon>
        <taxon>Pseudomonadati</taxon>
        <taxon>Acidobacteriota</taxon>
        <taxon>Holophagae</taxon>
        <taxon>Holophagales</taxon>
        <taxon>Holophagaceae</taxon>
        <taxon>Geothrix</taxon>
    </lineage>
</organism>
<evidence type="ECO:0000313" key="2">
    <source>
        <dbReference type="EMBL" id="GLH73117.1"/>
    </source>
</evidence>
<comment type="caution">
    <text evidence="2">The sequence shown here is derived from an EMBL/GenBank/DDBJ whole genome shotgun (WGS) entry which is preliminary data.</text>
</comment>
<keyword evidence="3" id="KW-1185">Reference proteome</keyword>
<keyword evidence="1" id="KW-0812">Transmembrane</keyword>
<keyword evidence="1" id="KW-0472">Membrane</keyword>
<protein>
    <submittedName>
        <fullName evidence="2">Uncharacterized protein</fullName>
    </submittedName>
</protein>
<sequence length="68" mass="7526">MNFDLRLPIGLLFSILGVLLSVFGLLTPAELYRKSLGLNMNLWCGALILVFGAVMLGFALRARRAEMK</sequence>
<reference evidence="2 3" key="1">
    <citation type="journal article" date="2023" name="Antonie Van Leeuwenhoek">
        <title>Mesoterricola silvestris gen. nov., sp. nov., Mesoterricola sediminis sp. nov., Geothrix oryzae sp. nov., Geothrix edaphica sp. nov., Geothrix rubra sp. nov., and Geothrix limicola sp. nov., six novel members of Acidobacteriota isolated from soils.</title>
        <authorList>
            <person name="Itoh H."/>
            <person name="Sugisawa Y."/>
            <person name="Mise K."/>
            <person name="Xu Z."/>
            <person name="Kuniyasu M."/>
            <person name="Ushijima N."/>
            <person name="Kawano K."/>
            <person name="Kobayashi E."/>
            <person name="Shiratori Y."/>
            <person name="Masuda Y."/>
            <person name="Senoo K."/>
        </authorList>
    </citation>
    <scope>NUCLEOTIDE SEQUENCE [LARGE SCALE GENOMIC DNA]</scope>
    <source>
        <strain evidence="2 3">Red804</strain>
    </source>
</reference>
<gene>
    <name evidence="2" type="ORF">GETHLI_16190</name>
</gene>
<name>A0ABQ5QE44_9BACT</name>
<dbReference type="EMBL" id="BSDE01000003">
    <property type="protein sequence ID" value="GLH73117.1"/>
    <property type="molecule type" value="Genomic_DNA"/>
</dbReference>
<accession>A0ABQ5QE44</accession>
<evidence type="ECO:0000256" key="1">
    <source>
        <dbReference type="SAM" id="Phobius"/>
    </source>
</evidence>
<dbReference type="Proteomes" id="UP001165069">
    <property type="component" value="Unassembled WGS sequence"/>
</dbReference>